<dbReference type="Pfam" id="PF06723">
    <property type="entry name" value="MreB_Mbl"/>
    <property type="match status" value="1"/>
</dbReference>
<dbReference type="EMBL" id="CAFAAB010000052">
    <property type="protein sequence ID" value="CAB4781856.1"/>
    <property type="molecule type" value="Genomic_DNA"/>
</dbReference>
<evidence type="ECO:0000256" key="6">
    <source>
        <dbReference type="ARBA" id="ARBA00023458"/>
    </source>
</evidence>
<name>A0A6J6WEG0_9ZZZZ</name>
<dbReference type="GO" id="GO:0000902">
    <property type="term" value="P:cell morphogenesis"/>
    <property type="evidence" value="ECO:0007669"/>
    <property type="project" value="InterPro"/>
</dbReference>
<dbReference type="GO" id="GO:0008360">
    <property type="term" value="P:regulation of cell shape"/>
    <property type="evidence" value="ECO:0007669"/>
    <property type="project" value="UniProtKB-KW"/>
</dbReference>
<keyword evidence="2" id="KW-0963">Cytoplasm</keyword>
<dbReference type="InterPro" id="IPR004753">
    <property type="entry name" value="MreB"/>
</dbReference>
<evidence type="ECO:0000256" key="3">
    <source>
        <dbReference type="ARBA" id="ARBA00022741"/>
    </source>
</evidence>
<comment type="subcellular location">
    <subcellularLocation>
        <location evidence="1">Cytoplasm</location>
    </subcellularLocation>
</comment>
<organism evidence="7">
    <name type="scientific">freshwater metagenome</name>
    <dbReference type="NCBI Taxonomy" id="449393"/>
    <lineage>
        <taxon>unclassified sequences</taxon>
        <taxon>metagenomes</taxon>
        <taxon>ecological metagenomes</taxon>
    </lineage>
</organism>
<dbReference type="InterPro" id="IPR056546">
    <property type="entry name" value="MreB_MamK-like"/>
</dbReference>
<dbReference type="GO" id="GO:0005524">
    <property type="term" value="F:ATP binding"/>
    <property type="evidence" value="ECO:0007669"/>
    <property type="project" value="UniProtKB-KW"/>
</dbReference>
<sequence>MAVDVAIDVGTTTTRLATADGSVFLREASVVAVDTTTGDIVDIGDSAMRKIGRDPRHVVNFRPLANGTTIDFDVAARLIRALFDRAGFSRMSRVHATMSVPAFATSIERRALRQAALQAGAVDATLIEAPIAAAIGVGLHVDEPVAAPIIMLGGGACETALMSLGGIVTAKSVRIGGSHLDESIASALRHRYGVVVSPRVAESLKNELGSLMGSRRRDVRVVPARTVDVGLPVSVEVSAEVVDGAIADHVRSIVRSVKECLGEAPPDLSQDVSVRGIHVVGGMAQLHDFPELLTHEVGVACTTVVQPDLVVIRGLLRCLNELQTLHRSLRLTDV</sequence>
<evidence type="ECO:0000256" key="4">
    <source>
        <dbReference type="ARBA" id="ARBA00022840"/>
    </source>
</evidence>
<dbReference type="SUPFAM" id="SSF53067">
    <property type="entry name" value="Actin-like ATPase domain"/>
    <property type="match status" value="2"/>
</dbReference>
<proteinExistence type="inferred from homology"/>
<accession>A0A6J6WEG0</accession>
<dbReference type="PRINTS" id="PR01652">
    <property type="entry name" value="SHAPEPROTEIN"/>
</dbReference>
<evidence type="ECO:0000256" key="1">
    <source>
        <dbReference type="ARBA" id="ARBA00004496"/>
    </source>
</evidence>
<comment type="similarity">
    <text evidence="6">Belongs to the FtsA/MreB family.</text>
</comment>
<evidence type="ECO:0000313" key="7">
    <source>
        <dbReference type="EMBL" id="CAB4781856.1"/>
    </source>
</evidence>
<dbReference type="Gene3D" id="3.30.420.40">
    <property type="match status" value="2"/>
</dbReference>
<reference evidence="7" key="1">
    <citation type="submission" date="2020-05" db="EMBL/GenBank/DDBJ databases">
        <authorList>
            <person name="Chiriac C."/>
            <person name="Salcher M."/>
            <person name="Ghai R."/>
            <person name="Kavagutti S V."/>
        </authorList>
    </citation>
    <scope>NUCLEOTIDE SEQUENCE</scope>
</reference>
<keyword evidence="5" id="KW-0133">Cell shape</keyword>
<keyword evidence="3" id="KW-0547">Nucleotide-binding</keyword>
<dbReference type="PANTHER" id="PTHR42749:SF1">
    <property type="entry name" value="CELL SHAPE-DETERMINING PROTEIN MREB"/>
    <property type="match status" value="1"/>
</dbReference>
<dbReference type="GO" id="GO:0005737">
    <property type="term" value="C:cytoplasm"/>
    <property type="evidence" value="ECO:0007669"/>
    <property type="project" value="UniProtKB-SubCell"/>
</dbReference>
<evidence type="ECO:0000256" key="5">
    <source>
        <dbReference type="ARBA" id="ARBA00022960"/>
    </source>
</evidence>
<keyword evidence="4" id="KW-0067">ATP-binding</keyword>
<evidence type="ECO:0000256" key="2">
    <source>
        <dbReference type="ARBA" id="ARBA00022490"/>
    </source>
</evidence>
<gene>
    <name evidence="7" type="ORF">UFOPK2958_00595</name>
</gene>
<dbReference type="AlphaFoldDB" id="A0A6J6WEG0"/>
<dbReference type="PANTHER" id="PTHR42749">
    <property type="entry name" value="CELL SHAPE-DETERMINING PROTEIN MREB"/>
    <property type="match status" value="1"/>
</dbReference>
<dbReference type="InterPro" id="IPR043129">
    <property type="entry name" value="ATPase_NBD"/>
</dbReference>
<protein>
    <submittedName>
        <fullName evidence="7">Unannotated protein</fullName>
    </submittedName>
</protein>